<name>A0A7J6LGV1_PERCH</name>
<evidence type="ECO:0000256" key="1">
    <source>
        <dbReference type="ARBA" id="ARBA00009431"/>
    </source>
</evidence>
<dbReference type="Gene3D" id="3.40.50.1820">
    <property type="entry name" value="alpha/beta hydrolase"/>
    <property type="match status" value="1"/>
</dbReference>
<dbReference type="InterPro" id="IPR001563">
    <property type="entry name" value="Peptidase_S10"/>
</dbReference>
<evidence type="ECO:0000313" key="3">
    <source>
        <dbReference type="EMBL" id="KAF4658528.1"/>
    </source>
</evidence>
<gene>
    <name evidence="3" type="ORF">FOL47_007954</name>
</gene>
<dbReference type="EMBL" id="JAAPAO010000490">
    <property type="protein sequence ID" value="KAF4658528.1"/>
    <property type="molecule type" value="Genomic_DNA"/>
</dbReference>
<dbReference type="InterPro" id="IPR029058">
    <property type="entry name" value="AB_hydrolase_fold"/>
</dbReference>
<keyword evidence="4" id="KW-1185">Reference proteome</keyword>
<evidence type="ECO:0008006" key="5">
    <source>
        <dbReference type="Google" id="ProtNLM"/>
    </source>
</evidence>
<sequence length="189" mass="21189">IQRIHPAIEKSQSCPGGDAKSNDERTPYMSPANRALQPAPQGEVNLIDTFLARPEVRRQLQVNTDWIGDNSNLRARFRADRVRRYDTLLPEQIEAGVKVLNYAGDQDLICNAAGNANWMLNLEWKYKTAFNARPIKPFLGKAGTIRSLSIPGGGLFASVTIFGAGHFAEMDKPEEVYKMLQFFYSVKTE</sequence>
<proteinExistence type="inferred from homology"/>
<feature type="non-terminal residue" evidence="3">
    <location>
        <position position="1"/>
    </location>
</feature>
<dbReference type="AlphaFoldDB" id="A0A7J6LGV1"/>
<protein>
    <recommendedName>
        <fullName evidence="5">Serine carboxypeptidase</fullName>
    </recommendedName>
</protein>
<evidence type="ECO:0000313" key="4">
    <source>
        <dbReference type="Proteomes" id="UP000591131"/>
    </source>
</evidence>
<organism evidence="3 4">
    <name type="scientific">Perkinsus chesapeaki</name>
    <name type="common">Clam parasite</name>
    <name type="synonym">Perkinsus andrewsi</name>
    <dbReference type="NCBI Taxonomy" id="330153"/>
    <lineage>
        <taxon>Eukaryota</taxon>
        <taxon>Sar</taxon>
        <taxon>Alveolata</taxon>
        <taxon>Perkinsozoa</taxon>
        <taxon>Perkinsea</taxon>
        <taxon>Perkinsida</taxon>
        <taxon>Perkinsidae</taxon>
        <taxon>Perkinsus</taxon>
    </lineage>
</organism>
<comment type="caution">
    <text evidence="3">The sequence shown here is derived from an EMBL/GenBank/DDBJ whole genome shotgun (WGS) entry which is preliminary data.</text>
</comment>
<dbReference type="Proteomes" id="UP000591131">
    <property type="component" value="Unassembled WGS sequence"/>
</dbReference>
<comment type="similarity">
    <text evidence="1">Belongs to the peptidase S10 family.</text>
</comment>
<accession>A0A7J6LGV1</accession>
<dbReference type="GO" id="GO:0006508">
    <property type="term" value="P:proteolysis"/>
    <property type="evidence" value="ECO:0007669"/>
    <property type="project" value="InterPro"/>
</dbReference>
<dbReference type="Pfam" id="PF00450">
    <property type="entry name" value="Peptidase_S10"/>
    <property type="match status" value="1"/>
</dbReference>
<dbReference type="SUPFAM" id="SSF53474">
    <property type="entry name" value="alpha/beta-Hydrolases"/>
    <property type="match status" value="1"/>
</dbReference>
<dbReference type="GO" id="GO:0004185">
    <property type="term" value="F:serine-type carboxypeptidase activity"/>
    <property type="evidence" value="ECO:0007669"/>
    <property type="project" value="InterPro"/>
</dbReference>
<dbReference type="OrthoDB" id="443318at2759"/>
<evidence type="ECO:0000256" key="2">
    <source>
        <dbReference type="SAM" id="MobiDB-lite"/>
    </source>
</evidence>
<reference evidence="3 4" key="1">
    <citation type="submission" date="2020-04" db="EMBL/GenBank/DDBJ databases">
        <title>Perkinsus chesapeaki whole genome sequence.</title>
        <authorList>
            <person name="Bogema D.R."/>
        </authorList>
    </citation>
    <scope>NUCLEOTIDE SEQUENCE [LARGE SCALE GENOMIC DNA]</scope>
    <source>
        <strain evidence="3">ATCC PRA-425</strain>
    </source>
</reference>
<feature type="region of interest" description="Disordered" evidence="2">
    <location>
        <begin position="1"/>
        <end position="34"/>
    </location>
</feature>